<dbReference type="AlphaFoldDB" id="I2CQZ6"/>
<organism evidence="3">
    <name type="scientific">Nannochloropsis gaditana (strain CCMP526)</name>
    <name type="common">Green microalga</name>
    <name type="synonym">Microchloropsis gaditana</name>
    <dbReference type="NCBI Taxonomy" id="1093141"/>
    <lineage>
        <taxon>Eukaryota</taxon>
        <taxon>Sar</taxon>
        <taxon>Stramenopiles</taxon>
        <taxon>Ochrophyta</taxon>
        <taxon>Eustigmatophyceae</taxon>
        <taxon>Eustigmatales</taxon>
        <taxon>Monodopsidaceae</taxon>
        <taxon>Nannochloropsis</taxon>
    </lineage>
</organism>
<evidence type="ECO:0000259" key="2">
    <source>
        <dbReference type="Pfam" id="PF12867"/>
    </source>
</evidence>
<dbReference type="InterPro" id="IPR051043">
    <property type="entry name" value="Sulfatase_Mod_Factor_Kinase"/>
</dbReference>
<evidence type="ECO:0000256" key="1">
    <source>
        <dbReference type="SAM" id="MobiDB-lite"/>
    </source>
</evidence>
<feature type="non-terminal residue" evidence="3">
    <location>
        <position position="407"/>
    </location>
</feature>
<proteinExistence type="evidence at transcript level"/>
<feature type="non-terminal residue" evidence="3">
    <location>
        <position position="1"/>
    </location>
</feature>
<dbReference type="PANTHER" id="PTHR23150:SF26">
    <property type="entry name" value="GENERIC METHYLTRANSFERASE"/>
    <property type="match status" value="1"/>
</dbReference>
<feature type="compositionally biased region" description="Pro residues" evidence="1">
    <location>
        <begin position="111"/>
        <end position="122"/>
    </location>
</feature>
<reference evidence="3" key="2">
    <citation type="journal article" date="2012" name="Nat. Commun.">
        <title>Draft genome sequence and genetic transformation of the oleaginous alga Nannochloropis gaditana.</title>
        <authorList>
            <person name="Radakovits R."/>
            <person name="Jinkerson R.E."/>
            <person name="Fuerstenberg S.I."/>
            <person name="Tae H."/>
            <person name="Settlage R.E."/>
            <person name="Boore J.L."/>
            <person name="Posewitz M.C."/>
        </authorList>
    </citation>
    <scope>NUCLEOTIDE SEQUENCE</scope>
    <source>
        <strain evidence="3">CCMP526</strain>
    </source>
</reference>
<evidence type="ECO:0000313" key="3">
    <source>
        <dbReference type="EMBL" id="AFJ69329.1"/>
    </source>
</evidence>
<gene>
    <name evidence="3" type="ORF">NGATSA_3012700</name>
</gene>
<reference evidence="3" key="1">
    <citation type="journal article" date="2012" name="Bioengineered">
        <title>Additional insights into the genome of the oleaginous model alga Nannochloropsis gaditana.</title>
        <authorList>
            <person name="Jinkerson R.E."/>
            <person name="Radakovits R."/>
            <person name="Posewitz M.C."/>
        </authorList>
    </citation>
    <scope>NUCLEOTIDE SEQUENCE</scope>
    <source>
        <strain evidence="3">CCMP526</strain>
    </source>
</reference>
<dbReference type="InterPro" id="IPR024775">
    <property type="entry name" value="DinB-like"/>
</dbReference>
<dbReference type="GO" id="GO:0120147">
    <property type="term" value="F:formylglycine-generating oxidase activity"/>
    <property type="evidence" value="ECO:0007669"/>
    <property type="project" value="TreeGrafter"/>
</dbReference>
<dbReference type="GO" id="GO:0032259">
    <property type="term" value="P:methylation"/>
    <property type="evidence" value="ECO:0007669"/>
    <property type="project" value="UniProtKB-KW"/>
</dbReference>
<feature type="region of interest" description="Disordered" evidence="1">
    <location>
        <begin position="90"/>
        <end position="136"/>
    </location>
</feature>
<name>I2CQZ6_NANGC</name>
<dbReference type="EMBL" id="JU980266">
    <property type="protein sequence ID" value="AFJ69329.1"/>
    <property type="molecule type" value="mRNA"/>
</dbReference>
<feature type="domain" description="DinB-like" evidence="2">
    <location>
        <begin position="210"/>
        <end position="349"/>
    </location>
</feature>
<accession>I2CQZ6</accession>
<feature type="region of interest" description="Disordered" evidence="1">
    <location>
        <begin position="365"/>
        <end position="407"/>
    </location>
</feature>
<dbReference type="PANTHER" id="PTHR23150">
    <property type="entry name" value="SULFATASE MODIFYING FACTOR 1, 2"/>
    <property type="match status" value="1"/>
</dbReference>
<keyword evidence="3" id="KW-0808">Transferase</keyword>
<protein>
    <submittedName>
        <fullName evidence="3">Generic methyltransferase</fullName>
    </submittedName>
</protein>
<sequence length="407" mass="45261">GKQQAFLCNMIRIAACPKRFCATNKCRQRKTLSFLASPTSAALHSSFPHTSLYSRPRQAKSLAPLPFSGLSPSTLLSSFHSNAFQAQPFPTTSHRKAASSVAEEVQEEPPSSSPFPFLPPSPHHSSLPPSSLPTYEHPDVAAWEENVRQEDIALLSGPRPREWWTGPIPLPGQTCPGLLPDGSLTSLPLPRLSPSSSSARLTREGLAAYFDNTWALTEVLFAGLQGPEGFYQPPYHGLRHPLIFYYGHPAVLYVNKFRVAGLLNGPINGHFESLFETGVDEMSWDDMTKNFKAWPSVSEVRDYRRQVYEAVRHVILTHPAFPSLEKEVEDSPFWAVVMACEHERIHLETSSVLFRELPLERLRTPAQWPKPHPSTFARCSPPSSPRPGIDYPSNPFLPLPAQTEGKG</sequence>
<dbReference type="Pfam" id="PF12867">
    <property type="entry name" value="DinB_2"/>
    <property type="match status" value="1"/>
</dbReference>
<feature type="compositionally biased region" description="Low complexity" evidence="1">
    <location>
        <begin position="123"/>
        <end position="133"/>
    </location>
</feature>
<keyword evidence="3" id="KW-0489">Methyltransferase</keyword>
<dbReference type="GO" id="GO:0008168">
    <property type="term" value="F:methyltransferase activity"/>
    <property type="evidence" value="ECO:0007669"/>
    <property type="project" value="UniProtKB-KW"/>
</dbReference>